<comment type="caution">
    <text evidence="6">The sequence shown here is derived from an EMBL/GenBank/DDBJ whole genome shotgun (WGS) entry which is preliminary data.</text>
</comment>
<sequence>MADHSGPQSPRGDDLSHAEATLAAMQRAAELREAEERKLDAPPTADELIKLRNVHKTYLLGVEGVPAIRGVDLTVRRGEFIVILGKSGGGKSTMLNLMTTIDKPSRGDVWLCGTRVRESTPDAVLAELRLRRLGFVFQSFNLVGSMTAVENVELPMVLAGWATAGKRRERAEQLLGRVGMGHRLAYVPSQLSGGEAQRVAIARALANRPDILVGDEITGDLDPATTDVVMSILLDLNRAHGVTVVMVTHEVALKSHAHRVIHMLDGRISRVEVVPPHVREAADKAVREAVAGPEGVDGPRLVAGDASHADSAKPASGAGAGAGAGAGGSSAAPEGAARARRRRVMMRRPGDYPTHQFAVRRFQAEHGAPTEAGASAGSAATAGAAGSQGAGEEPAAASSSREAERPSTAGQVAVAVRG</sequence>
<dbReference type="Gene3D" id="3.40.50.300">
    <property type="entry name" value="P-loop containing nucleotide triphosphate hydrolases"/>
    <property type="match status" value="1"/>
</dbReference>
<dbReference type="SMART" id="SM00382">
    <property type="entry name" value="AAA"/>
    <property type="match status" value="1"/>
</dbReference>
<reference evidence="9 10" key="1">
    <citation type="submission" date="2019-07" db="EMBL/GenBank/DDBJ databases">
        <title>Genomes of Cafeteria roenbergensis.</title>
        <authorList>
            <person name="Fischer M.G."/>
            <person name="Hackl T."/>
            <person name="Roman M."/>
        </authorList>
    </citation>
    <scope>NUCLEOTIDE SEQUENCE [LARGE SCALE GENOMIC DNA]</scope>
    <source>
        <strain evidence="6 9">BVI</strain>
        <strain evidence="8 11">Cflag</strain>
        <strain evidence="7 10">RCC970-E3</strain>
    </source>
</reference>
<feature type="compositionally biased region" description="Gly residues" evidence="4">
    <location>
        <begin position="318"/>
        <end position="328"/>
    </location>
</feature>
<evidence type="ECO:0000313" key="7">
    <source>
        <dbReference type="EMBL" id="KAA0151067.1"/>
    </source>
</evidence>
<dbReference type="GO" id="GO:0005886">
    <property type="term" value="C:plasma membrane"/>
    <property type="evidence" value="ECO:0007669"/>
    <property type="project" value="TreeGrafter"/>
</dbReference>
<name>A0A5A8CB09_CAFRO</name>
<evidence type="ECO:0000259" key="5">
    <source>
        <dbReference type="PROSITE" id="PS50893"/>
    </source>
</evidence>
<dbReference type="GO" id="GO:0098796">
    <property type="term" value="C:membrane protein complex"/>
    <property type="evidence" value="ECO:0007669"/>
    <property type="project" value="UniProtKB-ARBA"/>
</dbReference>
<dbReference type="Proteomes" id="UP000323011">
    <property type="component" value="Unassembled WGS sequence"/>
</dbReference>
<evidence type="ECO:0000256" key="4">
    <source>
        <dbReference type="SAM" id="MobiDB-lite"/>
    </source>
</evidence>
<feature type="compositionally biased region" description="Low complexity" evidence="4">
    <location>
        <begin position="367"/>
        <end position="400"/>
    </location>
</feature>
<dbReference type="InterPro" id="IPR027417">
    <property type="entry name" value="P-loop_NTPase"/>
</dbReference>
<gene>
    <name evidence="7" type="ORF">FNF28_07176</name>
    <name evidence="6" type="ORF">FNF29_05635</name>
    <name evidence="8" type="ORF">FNF31_03746</name>
</gene>
<dbReference type="Pfam" id="PF00005">
    <property type="entry name" value="ABC_tran"/>
    <property type="match status" value="1"/>
</dbReference>
<dbReference type="CDD" id="cd03255">
    <property type="entry name" value="ABC_MJ0796_LolCDE_FtsE"/>
    <property type="match status" value="1"/>
</dbReference>
<feature type="region of interest" description="Disordered" evidence="4">
    <location>
        <begin position="289"/>
        <end position="341"/>
    </location>
</feature>
<dbReference type="Proteomes" id="UP000324907">
    <property type="component" value="Unassembled WGS sequence"/>
</dbReference>
<dbReference type="FunFam" id="3.40.50.300:FF:000032">
    <property type="entry name" value="Export ABC transporter ATP-binding protein"/>
    <property type="match status" value="1"/>
</dbReference>
<dbReference type="PANTHER" id="PTHR24220:SF688">
    <property type="entry name" value="ABC TRANSPORTER H FAMILY MEMBER 2"/>
    <property type="match status" value="1"/>
</dbReference>
<dbReference type="InterPro" id="IPR017911">
    <property type="entry name" value="MacB-like_ATP-bd"/>
</dbReference>
<accession>A0A5A8CB09</accession>
<organism evidence="6 9">
    <name type="scientific">Cafeteria roenbergensis</name>
    <name type="common">Marine flagellate</name>
    <dbReference type="NCBI Taxonomy" id="33653"/>
    <lineage>
        <taxon>Eukaryota</taxon>
        <taxon>Sar</taxon>
        <taxon>Stramenopiles</taxon>
        <taxon>Bigyra</taxon>
        <taxon>Opalozoa</taxon>
        <taxon>Bicosoecida</taxon>
        <taxon>Cafeteriaceae</taxon>
        <taxon>Cafeteria</taxon>
    </lineage>
</organism>
<evidence type="ECO:0000313" key="9">
    <source>
        <dbReference type="Proteomes" id="UP000323011"/>
    </source>
</evidence>
<proteinExistence type="predicted"/>
<dbReference type="GO" id="GO:0016887">
    <property type="term" value="F:ATP hydrolysis activity"/>
    <property type="evidence" value="ECO:0007669"/>
    <property type="project" value="InterPro"/>
</dbReference>
<dbReference type="SUPFAM" id="SSF52540">
    <property type="entry name" value="P-loop containing nucleoside triphosphate hydrolases"/>
    <property type="match status" value="1"/>
</dbReference>
<dbReference type="GO" id="GO:0022857">
    <property type="term" value="F:transmembrane transporter activity"/>
    <property type="evidence" value="ECO:0007669"/>
    <property type="project" value="TreeGrafter"/>
</dbReference>
<dbReference type="EMBL" id="VLTN01000039">
    <property type="protein sequence ID" value="KAA0149809.1"/>
    <property type="molecule type" value="Genomic_DNA"/>
</dbReference>
<dbReference type="Proteomes" id="UP000325113">
    <property type="component" value="Unassembled WGS sequence"/>
</dbReference>
<dbReference type="PROSITE" id="PS50893">
    <property type="entry name" value="ABC_TRANSPORTER_2"/>
    <property type="match status" value="1"/>
</dbReference>
<evidence type="ECO:0000256" key="1">
    <source>
        <dbReference type="ARBA" id="ARBA00022448"/>
    </source>
</evidence>
<keyword evidence="1" id="KW-0813">Transport</keyword>
<evidence type="ECO:0000256" key="3">
    <source>
        <dbReference type="ARBA" id="ARBA00022840"/>
    </source>
</evidence>
<keyword evidence="3" id="KW-0067">ATP-binding</keyword>
<evidence type="ECO:0000313" key="8">
    <source>
        <dbReference type="EMBL" id="KAA0161463.1"/>
    </source>
</evidence>
<evidence type="ECO:0000313" key="6">
    <source>
        <dbReference type="EMBL" id="KAA0149809.1"/>
    </source>
</evidence>
<dbReference type="PROSITE" id="PS00211">
    <property type="entry name" value="ABC_TRANSPORTER_1"/>
    <property type="match status" value="1"/>
</dbReference>
<dbReference type="InterPro" id="IPR003593">
    <property type="entry name" value="AAA+_ATPase"/>
</dbReference>
<feature type="region of interest" description="Disordered" evidence="4">
    <location>
        <begin position="366"/>
        <end position="418"/>
    </location>
</feature>
<dbReference type="PANTHER" id="PTHR24220">
    <property type="entry name" value="IMPORT ATP-BINDING PROTEIN"/>
    <property type="match status" value="1"/>
</dbReference>
<dbReference type="OMA" id="CAHAVDD"/>
<evidence type="ECO:0000256" key="2">
    <source>
        <dbReference type="ARBA" id="ARBA00022741"/>
    </source>
</evidence>
<keyword evidence="2" id="KW-0547">Nucleotide-binding</keyword>
<dbReference type="AlphaFoldDB" id="A0A5A8CB09"/>
<dbReference type="InterPro" id="IPR017871">
    <property type="entry name" value="ABC_transporter-like_CS"/>
</dbReference>
<keyword evidence="9" id="KW-1185">Reference proteome</keyword>
<protein>
    <recommendedName>
        <fullName evidence="5">ABC transporter domain-containing protein</fullName>
    </recommendedName>
</protein>
<dbReference type="EMBL" id="VLTM01000035">
    <property type="protein sequence ID" value="KAA0161463.1"/>
    <property type="molecule type" value="Genomic_DNA"/>
</dbReference>
<evidence type="ECO:0000313" key="11">
    <source>
        <dbReference type="Proteomes" id="UP000325113"/>
    </source>
</evidence>
<dbReference type="InterPro" id="IPR015854">
    <property type="entry name" value="ABC_transpr_LolD-like"/>
</dbReference>
<feature type="region of interest" description="Disordered" evidence="4">
    <location>
        <begin position="1"/>
        <end position="22"/>
    </location>
</feature>
<evidence type="ECO:0000313" key="10">
    <source>
        <dbReference type="Proteomes" id="UP000324907"/>
    </source>
</evidence>
<dbReference type="GO" id="GO:0005524">
    <property type="term" value="F:ATP binding"/>
    <property type="evidence" value="ECO:0007669"/>
    <property type="project" value="UniProtKB-KW"/>
</dbReference>
<dbReference type="EMBL" id="VLTL01000222">
    <property type="protein sequence ID" value="KAA0151067.1"/>
    <property type="molecule type" value="Genomic_DNA"/>
</dbReference>
<dbReference type="InterPro" id="IPR003439">
    <property type="entry name" value="ABC_transporter-like_ATP-bd"/>
</dbReference>
<feature type="domain" description="ABC transporter" evidence="5">
    <location>
        <begin position="49"/>
        <end position="290"/>
    </location>
</feature>